<feature type="compositionally biased region" description="Polar residues" evidence="1">
    <location>
        <begin position="36"/>
        <end position="46"/>
    </location>
</feature>
<evidence type="ECO:0000313" key="4">
    <source>
        <dbReference type="Proteomes" id="UP001152797"/>
    </source>
</evidence>
<feature type="non-terminal residue" evidence="2">
    <location>
        <position position="375"/>
    </location>
</feature>
<feature type="region of interest" description="Disordered" evidence="1">
    <location>
        <begin position="1"/>
        <end position="61"/>
    </location>
</feature>
<sequence length="375" mass="40112">MRPSSCRKLSNNGRESCANRAPDLRIDAARPEEVLLNSQRRSSQRYQPEARQPTEPFAPDVDGLFVAAGTRSEALAAGDATPSVRDARPVSKTASTSFQRQAPGLEGKTFNGLASPGSTARSMEPDPGNVADVLSVSQLSSSKSFYKSQSREIFRPNEQDALSRAPDAEDPDTDQLEDLEMVHRTSSRVLPQLSSLAPSVVPVGPRKSECEADLLVQRICSSLDGKFGSVDAAFLSMSAKLQRVEAPTAEGAESTEDKEDRKLVQLRSCLVESGVGFKDATVLLQAMRSGLAGAMPTLQHVANSLRPGQLPQEAIELAKKKGAFSLSGSDDPNINLESIRGFSNLDARSILQRPGREGREGLEGRDGRAPPSAAG</sequence>
<dbReference type="AlphaFoldDB" id="A0A9P1G656"/>
<accession>A0A9P1G656</accession>
<comment type="caution">
    <text evidence="2">The sequence shown here is derived from an EMBL/GenBank/DDBJ whole genome shotgun (WGS) entry which is preliminary data.</text>
</comment>
<dbReference type="Proteomes" id="UP001152797">
    <property type="component" value="Unassembled WGS sequence"/>
</dbReference>
<feature type="compositionally biased region" description="Basic and acidic residues" evidence="1">
    <location>
        <begin position="149"/>
        <end position="158"/>
    </location>
</feature>
<feature type="compositionally biased region" description="Basic and acidic residues" evidence="1">
    <location>
        <begin position="22"/>
        <end position="33"/>
    </location>
</feature>
<gene>
    <name evidence="2" type="ORF">C1SCF055_LOCUS27510</name>
</gene>
<feature type="compositionally biased region" description="Basic and acidic residues" evidence="1">
    <location>
        <begin position="354"/>
        <end position="368"/>
    </location>
</feature>
<evidence type="ECO:0000313" key="3">
    <source>
        <dbReference type="EMBL" id="CAL4788775.1"/>
    </source>
</evidence>
<organism evidence="2">
    <name type="scientific">Cladocopium goreaui</name>
    <dbReference type="NCBI Taxonomy" id="2562237"/>
    <lineage>
        <taxon>Eukaryota</taxon>
        <taxon>Sar</taxon>
        <taxon>Alveolata</taxon>
        <taxon>Dinophyceae</taxon>
        <taxon>Suessiales</taxon>
        <taxon>Symbiodiniaceae</taxon>
        <taxon>Cladocopium</taxon>
    </lineage>
</organism>
<reference evidence="2" key="1">
    <citation type="submission" date="2022-10" db="EMBL/GenBank/DDBJ databases">
        <authorList>
            <person name="Chen Y."/>
            <person name="Dougan E. K."/>
            <person name="Chan C."/>
            <person name="Rhodes N."/>
            <person name="Thang M."/>
        </authorList>
    </citation>
    <scope>NUCLEOTIDE SEQUENCE</scope>
</reference>
<feature type="region of interest" description="Disordered" evidence="1">
    <location>
        <begin position="351"/>
        <end position="375"/>
    </location>
</feature>
<evidence type="ECO:0000313" key="2">
    <source>
        <dbReference type="EMBL" id="CAI4001463.1"/>
    </source>
</evidence>
<keyword evidence="4" id="KW-1185">Reference proteome</keyword>
<reference evidence="3 4" key="2">
    <citation type="submission" date="2024-05" db="EMBL/GenBank/DDBJ databases">
        <authorList>
            <person name="Chen Y."/>
            <person name="Shah S."/>
            <person name="Dougan E. K."/>
            <person name="Thang M."/>
            <person name="Chan C."/>
        </authorList>
    </citation>
    <scope>NUCLEOTIDE SEQUENCE [LARGE SCALE GENOMIC DNA]</scope>
</reference>
<dbReference type="EMBL" id="CAMXCT010002943">
    <property type="protein sequence ID" value="CAI4001463.1"/>
    <property type="molecule type" value="Genomic_DNA"/>
</dbReference>
<dbReference type="EMBL" id="CAMXCT020002943">
    <property type="protein sequence ID" value="CAL1154838.1"/>
    <property type="molecule type" value="Genomic_DNA"/>
</dbReference>
<proteinExistence type="predicted"/>
<evidence type="ECO:0000256" key="1">
    <source>
        <dbReference type="SAM" id="MobiDB-lite"/>
    </source>
</evidence>
<feature type="region of interest" description="Disordered" evidence="1">
    <location>
        <begin position="143"/>
        <end position="175"/>
    </location>
</feature>
<name>A0A9P1G656_9DINO</name>
<dbReference type="EMBL" id="CAMXCT030002943">
    <property type="protein sequence ID" value="CAL4788775.1"/>
    <property type="molecule type" value="Genomic_DNA"/>
</dbReference>
<feature type="region of interest" description="Disordered" evidence="1">
    <location>
        <begin position="75"/>
        <end position="129"/>
    </location>
</feature>
<protein>
    <submittedName>
        <fullName evidence="3">Nucleoredoxin</fullName>
    </submittedName>
</protein>